<evidence type="ECO:0000313" key="2">
    <source>
        <dbReference type="EMBL" id="KAJ1210730.1"/>
    </source>
</evidence>
<gene>
    <name evidence="2" type="ORF">NDU88_006092</name>
</gene>
<proteinExistence type="predicted"/>
<evidence type="ECO:0000256" key="1">
    <source>
        <dbReference type="SAM" id="MobiDB-lite"/>
    </source>
</evidence>
<protein>
    <submittedName>
        <fullName evidence="2">Uncharacterized protein</fullName>
    </submittedName>
</protein>
<organism evidence="2 3">
    <name type="scientific">Pleurodeles waltl</name>
    <name type="common">Iberian ribbed newt</name>
    <dbReference type="NCBI Taxonomy" id="8319"/>
    <lineage>
        <taxon>Eukaryota</taxon>
        <taxon>Metazoa</taxon>
        <taxon>Chordata</taxon>
        <taxon>Craniata</taxon>
        <taxon>Vertebrata</taxon>
        <taxon>Euteleostomi</taxon>
        <taxon>Amphibia</taxon>
        <taxon>Batrachia</taxon>
        <taxon>Caudata</taxon>
        <taxon>Salamandroidea</taxon>
        <taxon>Salamandridae</taxon>
        <taxon>Pleurodelinae</taxon>
        <taxon>Pleurodeles</taxon>
    </lineage>
</organism>
<dbReference type="EMBL" id="JANPWB010000002">
    <property type="protein sequence ID" value="KAJ1210730.1"/>
    <property type="molecule type" value="Genomic_DNA"/>
</dbReference>
<dbReference type="AlphaFoldDB" id="A0AAV7WCY3"/>
<evidence type="ECO:0000313" key="3">
    <source>
        <dbReference type="Proteomes" id="UP001066276"/>
    </source>
</evidence>
<name>A0AAV7WCY3_PLEWA</name>
<accession>A0AAV7WCY3</accession>
<comment type="caution">
    <text evidence="2">The sequence shown here is derived from an EMBL/GenBank/DDBJ whole genome shotgun (WGS) entry which is preliminary data.</text>
</comment>
<feature type="compositionally biased region" description="Acidic residues" evidence="1">
    <location>
        <begin position="54"/>
        <end position="68"/>
    </location>
</feature>
<reference evidence="2" key="1">
    <citation type="journal article" date="2022" name="bioRxiv">
        <title>Sequencing and chromosome-scale assembly of the giantPleurodeles waltlgenome.</title>
        <authorList>
            <person name="Brown T."/>
            <person name="Elewa A."/>
            <person name="Iarovenko S."/>
            <person name="Subramanian E."/>
            <person name="Araus A.J."/>
            <person name="Petzold A."/>
            <person name="Susuki M."/>
            <person name="Suzuki K.-i.T."/>
            <person name="Hayashi T."/>
            <person name="Toyoda A."/>
            <person name="Oliveira C."/>
            <person name="Osipova E."/>
            <person name="Leigh N.D."/>
            <person name="Simon A."/>
            <person name="Yun M.H."/>
        </authorList>
    </citation>
    <scope>NUCLEOTIDE SEQUENCE</scope>
    <source>
        <strain evidence="2">20211129_DDA</strain>
        <tissue evidence="2">Liver</tissue>
    </source>
</reference>
<feature type="region of interest" description="Disordered" evidence="1">
    <location>
        <begin position="48"/>
        <end position="68"/>
    </location>
</feature>
<sequence>MSWEDWCESFEAYLKAIGEDVIIAKNKFTMVKYSLGIEGMMVKRTLRGVRNQEDGAEENSDIEEESED</sequence>
<keyword evidence="3" id="KW-1185">Reference proteome</keyword>
<dbReference type="Proteomes" id="UP001066276">
    <property type="component" value="Chromosome 1_2"/>
</dbReference>